<name>A0A1N7STP0_9BURK</name>
<protein>
    <submittedName>
        <fullName evidence="1">Uncharacterized protein</fullName>
    </submittedName>
</protein>
<gene>
    <name evidence="1" type="ORF">BN2476_920011</name>
</gene>
<comment type="caution">
    <text evidence="1">The sequence shown here is derived from an EMBL/GenBank/DDBJ whole genome shotgun (WGS) entry which is preliminary data.</text>
</comment>
<dbReference type="AlphaFoldDB" id="A0A1N7STP0"/>
<organism evidence="1 2">
    <name type="scientific">Paraburkholderia piptadeniae</name>
    <dbReference type="NCBI Taxonomy" id="1701573"/>
    <lineage>
        <taxon>Bacteria</taxon>
        <taxon>Pseudomonadati</taxon>
        <taxon>Pseudomonadota</taxon>
        <taxon>Betaproteobacteria</taxon>
        <taxon>Burkholderiales</taxon>
        <taxon>Burkholderiaceae</taxon>
        <taxon>Paraburkholderia</taxon>
    </lineage>
</organism>
<accession>A0A1N7STP0</accession>
<proteinExistence type="predicted"/>
<evidence type="ECO:0000313" key="1">
    <source>
        <dbReference type="EMBL" id="SIT50702.1"/>
    </source>
</evidence>
<reference evidence="1" key="1">
    <citation type="submission" date="2016-12" db="EMBL/GenBank/DDBJ databases">
        <authorList>
            <person name="Moulin L."/>
        </authorList>
    </citation>
    <scope>NUCLEOTIDE SEQUENCE [LARGE SCALE GENOMIC DNA]</scope>
    <source>
        <strain evidence="1">STM 7183</strain>
    </source>
</reference>
<dbReference type="EMBL" id="CYGY02000092">
    <property type="protein sequence ID" value="SIT50702.1"/>
    <property type="molecule type" value="Genomic_DNA"/>
</dbReference>
<keyword evidence="2" id="KW-1185">Reference proteome</keyword>
<sequence>MAVHSPATPSKDWRTEPLPTHRPFLRLVQKSGQRIMSDWQRVRRLLLKPTEEGQQQSLPD</sequence>
<dbReference type="Proteomes" id="UP000195569">
    <property type="component" value="Unassembled WGS sequence"/>
</dbReference>
<evidence type="ECO:0000313" key="2">
    <source>
        <dbReference type="Proteomes" id="UP000195569"/>
    </source>
</evidence>